<dbReference type="InterPro" id="IPR001633">
    <property type="entry name" value="EAL_dom"/>
</dbReference>
<dbReference type="AlphaFoldDB" id="A0A410H5U9"/>
<evidence type="ECO:0000256" key="1">
    <source>
        <dbReference type="ARBA" id="ARBA00001946"/>
    </source>
</evidence>
<dbReference type="SUPFAM" id="SSF55073">
    <property type="entry name" value="Nucleotide cyclase"/>
    <property type="match status" value="1"/>
</dbReference>
<gene>
    <name evidence="5" type="ORF">EPV75_11715</name>
</gene>
<evidence type="ECO:0000313" key="6">
    <source>
        <dbReference type="Proteomes" id="UP000285478"/>
    </source>
</evidence>
<accession>A0A410H5U9</accession>
<name>A0A410H5U9_9GAMM</name>
<comment type="cofactor">
    <cofactor evidence="1">
        <name>Mg(2+)</name>
        <dbReference type="ChEBI" id="CHEBI:18420"/>
    </cofactor>
</comment>
<reference evidence="5 6" key="1">
    <citation type="journal article" date="2018" name="Environ. Microbiol.">
        <title>Genomes of ubiquitous marine and hypersaline Hydrogenovibrio, Thiomicrorhabdus and Thiomicrospira spp. encode a diversity of mechanisms to sustain chemolithoautotrophy in heterogeneous environments.</title>
        <authorList>
            <person name="Scott K.M."/>
            <person name="Williams J."/>
            <person name="Porter C.M.B."/>
            <person name="Russel S."/>
            <person name="Harmer T.L."/>
            <person name="Paul J.H."/>
            <person name="Antonen K.M."/>
            <person name="Bridges M.K."/>
            <person name="Camper G.J."/>
            <person name="Campla C.K."/>
            <person name="Casella L.G."/>
            <person name="Chase E."/>
            <person name="Conrad J.W."/>
            <person name="Cruz M.C."/>
            <person name="Dunlap D.S."/>
            <person name="Duran L."/>
            <person name="Fahsbender E.M."/>
            <person name="Goldsmith D.B."/>
            <person name="Keeley R.F."/>
            <person name="Kondoff M.R."/>
            <person name="Kussy B.I."/>
            <person name="Lane M.K."/>
            <person name="Lawler S."/>
            <person name="Leigh B.A."/>
            <person name="Lewis C."/>
            <person name="Lostal L.M."/>
            <person name="Marking D."/>
            <person name="Mancera P.A."/>
            <person name="McClenthan E.C."/>
            <person name="McIntyre E.A."/>
            <person name="Mine J.A."/>
            <person name="Modi S."/>
            <person name="Moore B.D."/>
            <person name="Morgan W.A."/>
            <person name="Nelson K.M."/>
            <person name="Nguyen K.N."/>
            <person name="Ogburn N."/>
            <person name="Parrino D.G."/>
            <person name="Pedapudi A.D."/>
            <person name="Pelham R.P."/>
            <person name="Preece A.M."/>
            <person name="Rampersad E.A."/>
            <person name="Richardson J.C."/>
            <person name="Rodgers C.M."/>
            <person name="Schaffer B.L."/>
            <person name="Sheridan N.E."/>
            <person name="Solone M.R."/>
            <person name="Staley Z.R."/>
            <person name="Tabuchi M."/>
            <person name="Waide R.J."/>
            <person name="Wanjugi P.W."/>
            <person name="Young S."/>
            <person name="Clum A."/>
            <person name="Daum C."/>
            <person name="Huntemann M."/>
            <person name="Ivanova N."/>
            <person name="Kyrpides N."/>
            <person name="Mikhailova N."/>
            <person name="Palaniappan K."/>
            <person name="Pillay M."/>
            <person name="Reddy T.B.K."/>
            <person name="Shapiro N."/>
            <person name="Stamatis D."/>
            <person name="Varghese N."/>
            <person name="Woyke T."/>
            <person name="Boden R."/>
            <person name="Freyermuth S.K."/>
            <person name="Kerfeld C.A."/>
        </authorList>
    </citation>
    <scope>NUCLEOTIDE SEQUENCE [LARGE SCALE GENOMIC DNA]</scope>
    <source>
        <strain evidence="5 6">JR-2</strain>
    </source>
</reference>
<dbReference type="PANTHER" id="PTHR44757">
    <property type="entry name" value="DIGUANYLATE CYCLASE DGCP"/>
    <property type="match status" value="1"/>
</dbReference>
<dbReference type="GO" id="GO:0003824">
    <property type="term" value="F:catalytic activity"/>
    <property type="evidence" value="ECO:0007669"/>
    <property type="project" value="UniProtKB-ARBA"/>
</dbReference>
<feature type="region of interest" description="Disordered" evidence="2">
    <location>
        <begin position="27"/>
        <end position="47"/>
    </location>
</feature>
<dbReference type="InterPro" id="IPR029787">
    <property type="entry name" value="Nucleotide_cyclase"/>
</dbReference>
<dbReference type="PROSITE" id="PS50883">
    <property type="entry name" value="EAL"/>
    <property type="match status" value="1"/>
</dbReference>
<dbReference type="InterPro" id="IPR043128">
    <property type="entry name" value="Rev_trsase/Diguanyl_cyclase"/>
</dbReference>
<protein>
    <submittedName>
        <fullName evidence="5">Sensor domain-containing diguanylate cyclase</fullName>
    </submittedName>
</protein>
<dbReference type="Pfam" id="PF00990">
    <property type="entry name" value="GGDEF"/>
    <property type="match status" value="1"/>
</dbReference>
<evidence type="ECO:0000313" key="5">
    <source>
        <dbReference type="EMBL" id="QAB16277.1"/>
    </source>
</evidence>
<dbReference type="KEGG" id="htr:EPV75_11715"/>
<feature type="domain" description="EAL" evidence="3">
    <location>
        <begin position="262"/>
        <end position="512"/>
    </location>
</feature>
<evidence type="ECO:0000259" key="3">
    <source>
        <dbReference type="PROSITE" id="PS50883"/>
    </source>
</evidence>
<dbReference type="InterPro" id="IPR000160">
    <property type="entry name" value="GGDEF_dom"/>
</dbReference>
<keyword evidence="6" id="KW-1185">Reference proteome</keyword>
<dbReference type="InterPro" id="IPR035919">
    <property type="entry name" value="EAL_sf"/>
</dbReference>
<organism evidence="5 6">
    <name type="scientific">Hydrogenovibrio thermophilus</name>
    <dbReference type="NCBI Taxonomy" id="265883"/>
    <lineage>
        <taxon>Bacteria</taxon>
        <taxon>Pseudomonadati</taxon>
        <taxon>Pseudomonadota</taxon>
        <taxon>Gammaproteobacteria</taxon>
        <taxon>Thiotrichales</taxon>
        <taxon>Piscirickettsiaceae</taxon>
        <taxon>Hydrogenovibrio</taxon>
    </lineage>
</organism>
<dbReference type="NCBIfam" id="TIGR00254">
    <property type="entry name" value="GGDEF"/>
    <property type="match status" value="1"/>
</dbReference>
<dbReference type="InterPro" id="IPR052155">
    <property type="entry name" value="Biofilm_reg_signaling"/>
</dbReference>
<dbReference type="EMBL" id="CP035033">
    <property type="protein sequence ID" value="QAB16277.1"/>
    <property type="molecule type" value="Genomic_DNA"/>
</dbReference>
<dbReference type="CDD" id="cd01949">
    <property type="entry name" value="GGDEF"/>
    <property type="match status" value="1"/>
</dbReference>
<evidence type="ECO:0000256" key="2">
    <source>
        <dbReference type="SAM" id="MobiDB-lite"/>
    </source>
</evidence>
<dbReference type="SMART" id="SM00267">
    <property type="entry name" value="GGDEF"/>
    <property type="match status" value="1"/>
</dbReference>
<proteinExistence type="predicted"/>
<dbReference type="Pfam" id="PF00563">
    <property type="entry name" value="EAL"/>
    <property type="match status" value="1"/>
</dbReference>
<sequence length="512" mass="58017">MIMRRQGKEIMTQLAHNLTQEPRLEQLKTERRSKKAPGEPELWGTESTDDKANFHRLLGELQSRFSDSVDVAYLIESEVNQRTADLYRKANYDSLTHLPNRGYFHDILDKLVQGATEKDTIFSLLFLDLDGFKQVNDTLGHHIGDELLRYVSGRLVSSVRDGDIVSRLGGDEFVILLSDVSSREDIEVICNRIVTEISRPYWFDGVEVLTSTSIGVSQFPQDSKLSSELIEQADEALYVAKSKGKKTFRFYDDVKFEVPVKSHELQQAFEDAIQASQFQTYVEPQIDLKQSRIVGGYISLEWVKADGSRQPFEDWQVLLKNSGYEETLGLWLLDTACFYLRQWSQCDAELVVTVPVLDALWQKDDFLTLLLQRLVQYGITANQLQLAFAMDKFDQFDGQLVEKLKELSEAGFQMTLTGLGATPLNLPVLSGLNVQEFKFDQAWLKTQMASAAGRKWIQALIQMGQGLDACMIATGLDEESEAVALKQWGCSLGQGPYWTQPIDAQSFEQLLT</sequence>
<dbReference type="FunFam" id="3.30.70.270:FF:000001">
    <property type="entry name" value="Diguanylate cyclase domain protein"/>
    <property type="match status" value="1"/>
</dbReference>
<dbReference type="CDD" id="cd01948">
    <property type="entry name" value="EAL"/>
    <property type="match status" value="1"/>
</dbReference>
<evidence type="ECO:0000259" key="4">
    <source>
        <dbReference type="PROSITE" id="PS50887"/>
    </source>
</evidence>
<dbReference type="PANTHER" id="PTHR44757:SF2">
    <property type="entry name" value="BIOFILM ARCHITECTURE MAINTENANCE PROTEIN MBAA"/>
    <property type="match status" value="1"/>
</dbReference>
<dbReference type="SMART" id="SM00052">
    <property type="entry name" value="EAL"/>
    <property type="match status" value="1"/>
</dbReference>
<dbReference type="Proteomes" id="UP000285478">
    <property type="component" value="Chromosome"/>
</dbReference>
<dbReference type="PROSITE" id="PS50887">
    <property type="entry name" value="GGDEF"/>
    <property type="match status" value="1"/>
</dbReference>
<dbReference type="SUPFAM" id="SSF141868">
    <property type="entry name" value="EAL domain-like"/>
    <property type="match status" value="1"/>
</dbReference>
<dbReference type="Gene3D" id="3.30.70.270">
    <property type="match status" value="1"/>
</dbReference>
<feature type="domain" description="GGDEF" evidence="4">
    <location>
        <begin position="120"/>
        <end position="253"/>
    </location>
</feature>
<dbReference type="Gene3D" id="3.20.20.450">
    <property type="entry name" value="EAL domain"/>
    <property type="match status" value="1"/>
</dbReference>